<dbReference type="RefSeq" id="WP_198867800.1">
    <property type="nucleotide sequence ID" value="NZ_CP066310.1"/>
</dbReference>
<dbReference type="AlphaFoldDB" id="A0AAQ0C167"/>
<evidence type="ECO:0000313" key="1">
    <source>
        <dbReference type="EMBL" id="QQE90480.1"/>
    </source>
</evidence>
<accession>A0AAQ0C167</accession>
<name>A0AAQ0C167_9GAMM</name>
<proteinExistence type="predicted"/>
<evidence type="ECO:0000313" key="2">
    <source>
        <dbReference type="Proteomes" id="UP000596192"/>
    </source>
</evidence>
<reference evidence="1 2" key="1">
    <citation type="submission" date="2020-12" db="EMBL/GenBank/DDBJ databases">
        <title>Genomic Analysis and Response surface optimization of nitrogen-fixing conditions for A. chroococcum strain HR1, Isolation from rhizosphere soil.</title>
        <authorList>
            <person name="Li J."/>
            <person name="Yang H."/>
            <person name="Liu H."/>
            <person name="Wang C."/>
            <person name="Tian Y."/>
            <person name="Lu X.Y."/>
        </authorList>
    </citation>
    <scope>NUCLEOTIDE SEQUENCE [LARGE SCALE GENOMIC DNA]</scope>
    <source>
        <strain evidence="1 2">HR1</strain>
    </source>
</reference>
<dbReference type="Proteomes" id="UP000596192">
    <property type="component" value="Chromosome"/>
</dbReference>
<sequence length="113" mass="13093">MRTLGEILEACRNGEKPDVDELRYAVCAMDALMTFDRQAIWKLADAEKDGKKPFMVYSAVWQRDENFNRVKRALAKDPKEYVGWNNDPGNPEFLARRGKSIKLVESLMKDRQP</sequence>
<organism evidence="1 2">
    <name type="scientific">Azotobacter chroococcum</name>
    <dbReference type="NCBI Taxonomy" id="353"/>
    <lineage>
        <taxon>Bacteria</taxon>
        <taxon>Pseudomonadati</taxon>
        <taxon>Pseudomonadota</taxon>
        <taxon>Gammaproteobacteria</taxon>
        <taxon>Pseudomonadales</taxon>
        <taxon>Pseudomonadaceae</taxon>
        <taxon>Azotobacter</taxon>
    </lineage>
</organism>
<protein>
    <submittedName>
        <fullName evidence="1">Uncharacterized protein</fullName>
    </submittedName>
</protein>
<dbReference type="EMBL" id="CP066310">
    <property type="protein sequence ID" value="QQE90480.1"/>
    <property type="molecule type" value="Genomic_DNA"/>
</dbReference>
<gene>
    <name evidence="1" type="ORF">GKQ51_09485</name>
</gene>